<evidence type="ECO:0000313" key="3">
    <source>
        <dbReference type="Proteomes" id="UP000653454"/>
    </source>
</evidence>
<comment type="caution">
    <text evidence="2">The sequence shown here is derived from an EMBL/GenBank/DDBJ whole genome shotgun (WGS) entry which is preliminary data.</text>
</comment>
<accession>A0A8S4F6R2</accession>
<proteinExistence type="predicted"/>
<feature type="compositionally biased region" description="Pro residues" evidence="1">
    <location>
        <begin position="28"/>
        <end position="40"/>
    </location>
</feature>
<dbReference type="InterPro" id="IPR006616">
    <property type="entry name" value="DM9_repeat"/>
</dbReference>
<dbReference type="PANTHER" id="PTHR31649">
    <property type="entry name" value="AGAP009604-PA"/>
    <property type="match status" value="1"/>
</dbReference>
<gene>
    <name evidence="2" type="ORF">PLXY2_LOCUS7666</name>
</gene>
<feature type="region of interest" description="Disordered" evidence="1">
    <location>
        <begin position="1"/>
        <end position="45"/>
    </location>
</feature>
<dbReference type="Pfam" id="PF11901">
    <property type="entry name" value="DM9"/>
    <property type="match status" value="1"/>
</dbReference>
<feature type="compositionally biased region" description="Low complexity" evidence="1">
    <location>
        <begin position="1"/>
        <end position="10"/>
    </location>
</feature>
<keyword evidence="3" id="KW-1185">Reference proteome</keyword>
<dbReference type="Proteomes" id="UP000653454">
    <property type="component" value="Unassembled WGS sequence"/>
</dbReference>
<dbReference type="EMBL" id="CAJHNJ030000027">
    <property type="protein sequence ID" value="CAG9122665.1"/>
    <property type="molecule type" value="Genomic_DNA"/>
</dbReference>
<feature type="compositionally biased region" description="Low complexity" evidence="1">
    <location>
        <begin position="17"/>
        <end position="27"/>
    </location>
</feature>
<reference evidence="2" key="1">
    <citation type="submission" date="2020-11" db="EMBL/GenBank/DDBJ databases">
        <authorList>
            <person name="Whiteford S."/>
        </authorList>
    </citation>
    <scope>NUCLEOTIDE SEQUENCE</scope>
</reference>
<name>A0A8S4F6R2_PLUXY</name>
<evidence type="ECO:0000313" key="2">
    <source>
        <dbReference type="EMBL" id="CAG9122665.1"/>
    </source>
</evidence>
<dbReference type="SMART" id="SM00696">
    <property type="entry name" value="DM9"/>
    <property type="match status" value="2"/>
</dbReference>
<sequence>MSGYPYGGNPQYPPPQNQIYPQLYNQPTAPPPGHLPPGQQPPMNLSYPAAQQYQQYAYPGQPSMQPGFVYQPYPGQPGQVMPPGQAMQPGQPMQAAPQAHMMPYYAAPPHPQFAAGIEWVPSSPRDAPSLSDRAVVAGYEGHDNSPLWVIRGKVQGDLLPGKLAVKHHAAYVPWDGKEHEVHNIDVLCARPECIRWVSHAGGSAIPPNAIPAGNTAGGETLYVGRAKEQGSLTPGKVHPSHKVLYISFGGQEIGHKKYEILCTV</sequence>
<protein>
    <submittedName>
        <fullName evidence="2">(diamondback moth) hypothetical protein</fullName>
    </submittedName>
</protein>
<organism evidence="2 3">
    <name type="scientific">Plutella xylostella</name>
    <name type="common">Diamondback moth</name>
    <name type="synonym">Plutella maculipennis</name>
    <dbReference type="NCBI Taxonomy" id="51655"/>
    <lineage>
        <taxon>Eukaryota</taxon>
        <taxon>Metazoa</taxon>
        <taxon>Ecdysozoa</taxon>
        <taxon>Arthropoda</taxon>
        <taxon>Hexapoda</taxon>
        <taxon>Insecta</taxon>
        <taxon>Pterygota</taxon>
        <taxon>Neoptera</taxon>
        <taxon>Endopterygota</taxon>
        <taxon>Lepidoptera</taxon>
        <taxon>Glossata</taxon>
        <taxon>Ditrysia</taxon>
        <taxon>Yponomeutoidea</taxon>
        <taxon>Plutellidae</taxon>
        <taxon>Plutella</taxon>
    </lineage>
</organism>
<dbReference type="AlphaFoldDB" id="A0A8S4F6R2"/>
<dbReference type="PANTHER" id="PTHR31649:SF1">
    <property type="entry name" value="FARNESOIC ACID O-METHYL TRANSFERASE DOMAIN-CONTAINING PROTEIN"/>
    <property type="match status" value="1"/>
</dbReference>
<evidence type="ECO:0000256" key="1">
    <source>
        <dbReference type="SAM" id="MobiDB-lite"/>
    </source>
</evidence>